<feature type="region of interest" description="Disordered" evidence="1">
    <location>
        <begin position="1"/>
        <end position="120"/>
    </location>
</feature>
<keyword evidence="3" id="KW-1185">Reference proteome</keyword>
<feature type="compositionally biased region" description="Acidic residues" evidence="1">
    <location>
        <begin position="686"/>
        <end position="696"/>
    </location>
</feature>
<dbReference type="GO" id="GO:1990116">
    <property type="term" value="P:ribosome-associated ubiquitin-dependent protein catabolic process"/>
    <property type="evidence" value="ECO:0007669"/>
    <property type="project" value="TreeGrafter"/>
</dbReference>
<dbReference type="OrthoDB" id="205993at2759"/>
<gene>
    <name evidence="2" type="ORF">ACRE_058000</name>
</gene>
<feature type="region of interest" description="Disordered" evidence="1">
    <location>
        <begin position="619"/>
        <end position="638"/>
    </location>
</feature>
<evidence type="ECO:0008006" key="4">
    <source>
        <dbReference type="Google" id="ProtNLM"/>
    </source>
</evidence>
<evidence type="ECO:0000313" key="2">
    <source>
        <dbReference type="EMBL" id="KFH43428.1"/>
    </source>
</evidence>
<proteinExistence type="predicted"/>
<dbReference type="Proteomes" id="UP000029964">
    <property type="component" value="Unassembled WGS sequence"/>
</dbReference>
<dbReference type="AlphaFoldDB" id="A0A086T246"/>
<feature type="compositionally biased region" description="Basic and acidic residues" evidence="1">
    <location>
        <begin position="697"/>
        <end position="706"/>
    </location>
</feature>
<feature type="compositionally biased region" description="Acidic residues" evidence="1">
    <location>
        <begin position="111"/>
        <end position="120"/>
    </location>
</feature>
<dbReference type="GO" id="GO:0072344">
    <property type="term" value="P:rescue of stalled ribosome"/>
    <property type="evidence" value="ECO:0007669"/>
    <property type="project" value="TreeGrafter"/>
</dbReference>
<dbReference type="InterPro" id="IPR006994">
    <property type="entry name" value="TCF25/Rqc1"/>
</dbReference>
<feature type="compositionally biased region" description="Basic residues" evidence="1">
    <location>
        <begin position="1"/>
        <end position="10"/>
    </location>
</feature>
<feature type="compositionally biased region" description="Basic residues" evidence="1">
    <location>
        <begin position="88"/>
        <end position="100"/>
    </location>
</feature>
<feature type="region of interest" description="Disordered" evidence="1">
    <location>
        <begin position="667"/>
        <end position="721"/>
    </location>
</feature>
<dbReference type="PANTHER" id="PTHR22684:SF0">
    <property type="entry name" value="RIBOSOME QUALITY CONTROL COMPLEX SUBUNIT TCF25"/>
    <property type="match status" value="1"/>
</dbReference>
<feature type="compositionally biased region" description="Basic and acidic residues" evidence="1">
    <location>
        <begin position="11"/>
        <end position="27"/>
    </location>
</feature>
<comment type="caution">
    <text evidence="2">The sequence shown here is derived from an EMBL/GenBank/DDBJ whole genome shotgun (WGS) entry which is preliminary data.</text>
</comment>
<feature type="compositionally biased region" description="Low complexity" evidence="1">
    <location>
        <begin position="101"/>
        <end position="110"/>
    </location>
</feature>
<dbReference type="Pfam" id="PF04910">
    <property type="entry name" value="Tcf25"/>
    <property type="match status" value="1"/>
</dbReference>
<dbReference type="HOGENOM" id="CLU_008321_1_0_1"/>
<feature type="compositionally biased region" description="Acidic residues" evidence="1">
    <location>
        <begin position="54"/>
        <end position="71"/>
    </location>
</feature>
<feature type="compositionally biased region" description="Gly residues" evidence="1">
    <location>
        <begin position="619"/>
        <end position="630"/>
    </location>
</feature>
<dbReference type="STRING" id="857340.A0A086T246"/>
<protein>
    <recommendedName>
        <fullName evidence="4">Transcription factor 25</fullName>
    </recommendedName>
</protein>
<dbReference type="PANTHER" id="PTHR22684">
    <property type="entry name" value="NULP1-RELATED"/>
    <property type="match status" value="1"/>
</dbReference>
<accession>A0A086T246</accession>
<reference evidence="3" key="1">
    <citation type="journal article" date="2014" name="Genome Announc.">
        <title>Genome sequence and annotation of Acremonium chrysogenum, producer of the beta-lactam antibiotic cephalosporin C.</title>
        <authorList>
            <person name="Terfehr D."/>
            <person name="Dahlmann T.A."/>
            <person name="Specht T."/>
            <person name="Zadra I."/>
            <person name="Kuernsteiner H."/>
            <person name="Kueck U."/>
        </authorList>
    </citation>
    <scope>NUCLEOTIDE SEQUENCE [LARGE SCALE GENOMIC DNA]</scope>
    <source>
        <strain evidence="3">ATCC 11550 / CBS 779.69 / DSM 880 / IAM 14645 / JCM 23072 / IMI 49137</strain>
    </source>
</reference>
<dbReference type="EMBL" id="JPKY01000069">
    <property type="protein sequence ID" value="KFH43428.1"/>
    <property type="molecule type" value="Genomic_DNA"/>
</dbReference>
<evidence type="ECO:0000313" key="3">
    <source>
        <dbReference type="Proteomes" id="UP000029964"/>
    </source>
</evidence>
<name>A0A086T246_HAPC1</name>
<organism evidence="2 3">
    <name type="scientific">Hapsidospora chrysogenum (strain ATCC 11550 / CBS 779.69 / DSM 880 / IAM 14645 / JCM 23072 / IMI 49137)</name>
    <name type="common">Acremonium chrysogenum</name>
    <dbReference type="NCBI Taxonomy" id="857340"/>
    <lineage>
        <taxon>Eukaryota</taxon>
        <taxon>Fungi</taxon>
        <taxon>Dikarya</taxon>
        <taxon>Ascomycota</taxon>
        <taxon>Pezizomycotina</taxon>
        <taxon>Sordariomycetes</taxon>
        <taxon>Hypocreomycetidae</taxon>
        <taxon>Hypocreales</taxon>
        <taxon>Bionectriaceae</taxon>
        <taxon>Hapsidospora</taxon>
    </lineage>
</organism>
<evidence type="ECO:0000256" key="1">
    <source>
        <dbReference type="SAM" id="MobiDB-lite"/>
    </source>
</evidence>
<sequence>MSSRQLRKLQKQRELQEASKDAVRGQESEDSGEDEGPAPAVKPRVSLFAALGADGDDSDEQDEERERDEDDGGPREEEVVLPQSQPSKKSKKKKKKKSKAKAAAASGPEPAGEEEDQGGEDEIDKALKELRLSNEQISGKLASEAQSSGPARRINELLSINTYHLKVINEMRNLFGRDVIESANAEEQEEANRRTRARNAPRQVDIETFLRSAAGPKKLPEVSLRRNAFIQGREHWPRRTAGGLTMKQLRQADDGSFTEYTYVHEAEHDGVQAAFYSYVQMGDPWRLVYLLAEVPYHVSTLIQVSSVAKQDQNMALAAELCERALFTFGRVATSSFRQDIEQGRARLDFRRPENRQFWLAGYHYLKSLIRKGTYRTALEWAKLLFALDPKDPYAMRHFIHFLAIRAHEARWLVDFVDELERTSDNRDTAYLRQSVVLAKLQMNDTAGARDELRRGMQRVPWLYCALYQELGLDAPPSIWGISSQSDSRSFWVKLYIYQMKDLWNNTAAISLLQQVAKGLDRVDASSLPSDDAPPDLGATRLAYLEGQTSLLAVSPRELLDRQPNYEYDPLPPLEEENIFTCEGCRLPWREREDRANGPRGTPTAGILHMLRRRLQRGRVAGGGVMGGGGGAEDEDVDEDEIDDELIRELEGHAERGDERGMLEALMQFIRGQAGTTGEEGGGEGGAGDDDNEEDLADYEHDGHGQEGDWLPGAWPGDEDGR</sequence>
<dbReference type="GO" id="GO:1990112">
    <property type="term" value="C:RQC complex"/>
    <property type="evidence" value="ECO:0007669"/>
    <property type="project" value="TreeGrafter"/>
</dbReference>